<dbReference type="InterPro" id="IPR025944">
    <property type="entry name" value="Sigma_54_int_dom_CS"/>
</dbReference>
<protein>
    <recommendedName>
        <fullName evidence="6">Sigma-54 factor interaction domain-containing protein</fullName>
    </recommendedName>
</protein>
<evidence type="ECO:0000256" key="4">
    <source>
        <dbReference type="ARBA" id="ARBA00023163"/>
    </source>
</evidence>
<dbReference type="EMBL" id="JABBJJ010000260">
    <property type="protein sequence ID" value="NMO20660.1"/>
    <property type="molecule type" value="Genomic_DNA"/>
</dbReference>
<dbReference type="PROSITE" id="PS00688">
    <property type="entry name" value="SIGMA54_INTERACT_3"/>
    <property type="match status" value="1"/>
</dbReference>
<dbReference type="GO" id="GO:0043565">
    <property type="term" value="F:sequence-specific DNA binding"/>
    <property type="evidence" value="ECO:0007669"/>
    <property type="project" value="InterPro"/>
</dbReference>
<evidence type="ECO:0000313" key="8">
    <source>
        <dbReference type="Proteomes" id="UP000518300"/>
    </source>
</evidence>
<dbReference type="Pfam" id="PF25601">
    <property type="entry name" value="AAA_lid_14"/>
    <property type="match status" value="1"/>
</dbReference>
<dbReference type="Gene3D" id="1.10.8.60">
    <property type="match status" value="1"/>
</dbReference>
<evidence type="ECO:0000259" key="6">
    <source>
        <dbReference type="PROSITE" id="PS50045"/>
    </source>
</evidence>
<dbReference type="InterPro" id="IPR009057">
    <property type="entry name" value="Homeodomain-like_sf"/>
</dbReference>
<comment type="caution">
    <text evidence="7">The sequence shown here is derived from an EMBL/GenBank/DDBJ whole genome shotgun (WGS) entry which is preliminary data.</text>
</comment>
<dbReference type="InterPro" id="IPR002197">
    <property type="entry name" value="HTH_Fis"/>
</dbReference>
<evidence type="ECO:0000256" key="1">
    <source>
        <dbReference type="ARBA" id="ARBA00022741"/>
    </source>
</evidence>
<dbReference type="PRINTS" id="PR01590">
    <property type="entry name" value="HTHFIS"/>
</dbReference>
<keyword evidence="4" id="KW-0804">Transcription</keyword>
<dbReference type="SUPFAM" id="SSF46689">
    <property type="entry name" value="Homeodomain-like"/>
    <property type="match status" value="1"/>
</dbReference>
<organism evidence="7 8">
    <name type="scientific">Pyxidicoccus fallax</name>
    <dbReference type="NCBI Taxonomy" id="394095"/>
    <lineage>
        <taxon>Bacteria</taxon>
        <taxon>Pseudomonadati</taxon>
        <taxon>Myxococcota</taxon>
        <taxon>Myxococcia</taxon>
        <taxon>Myxococcales</taxon>
        <taxon>Cystobacterineae</taxon>
        <taxon>Myxococcaceae</taxon>
        <taxon>Pyxidicoccus</taxon>
    </lineage>
</organism>
<dbReference type="Gene3D" id="1.10.10.60">
    <property type="entry name" value="Homeodomain-like"/>
    <property type="match status" value="1"/>
</dbReference>
<keyword evidence="8" id="KW-1185">Reference proteome</keyword>
<proteinExistence type="predicted"/>
<dbReference type="AlphaFoldDB" id="A0A848LSR2"/>
<dbReference type="PANTHER" id="PTHR32071">
    <property type="entry name" value="TRANSCRIPTIONAL REGULATORY PROTEIN"/>
    <property type="match status" value="1"/>
</dbReference>
<evidence type="ECO:0000256" key="2">
    <source>
        <dbReference type="ARBA" id="ARBA00022840"/>
    </source>
</evidence>
<evidence type="ECO:0000256" key="3">
    <source>
        <dbReference type="ARBA" id="ARBA00023015"/>
    </source>
</evidence>
<evidence type="ECO:0000256" key="5">
    <source>
        <dbReference type="SAM" id="MobiDB-lite"/>
    </source>
</evidence>
<dbReference type="Pfam" id="PF02954">
    <property type="entry name" value="HTH_8"/>
    <property type="match status" value="1"/>
</dbReference>
<dbReference type="GO" id="GO:0006355">
    <property type="term" value="P:regulation of DNA-templated transcription"/>
    <property type="evidence" value="ECO:0007669"/>
    <property type="project" value="InterPro"/>
</dbReference>
<dbReference type="SUPFAM" id="SSF52540">
    <property type="entry name" value="P-loop containing nucleoside triphosphate hydrolases"/>
    <property type="match status" value="1"/>
</dbReference>
<feature type="region of interest" description="Disordered" evidence="5">
    <location>
        <begin position="152"/>
        <end position="188"/>
    </location>
</feature>
<dbReference type="InterPro" id="IPR058031">
    <property type="entry name" value="AAA_lid_NorR"/>
</dbReference>
<dbReference type="InterPro" id="IPR027417">
    <property type="entry name" value="P-loop_NTPase"/>
</dbReference>
<keyword evidence="2" id="KW-0067">ATP-binding</keyword>
<dbReference type="Proteomes" id="UP000518300">
    <property type="component" value="Unassembled WGS sequence"/>
</dbReference>
<evidence type="ECO:0000313" key="7">
    <source>
        <dbReference type="EMBL" id="NMO20660.1"/>
    </source>
</evidence>
<keyword evidence="1" id="KW-0547">Nucleotide-binding</keyword>
<gene>
    <name evidence="7" type="ORF">HG543_38275</name>
</gene>
<dbReference type="InterPro" id="IPR002078">
    <property type="entry name" value="Sigma_54_int"/>
</dbReference>
<keyword evidence="3" id="KW-0805">Transcription regulation</keyword>
<dbReference type="GO" id="GO:0005524">
    <property type="term" value="F:ATP binding"/>
    <property type="evidence" value="ECO:0007669"/>
    <property type="project" value="UniProtKB-KW"/>
</dbReference>
<accession>A0A848LSR2</accession>
<feature type="domain" description="Sigma-54 factor interaction" evidence="6">
    <location>
        <begin position="88"/>
        <end position="150"/>
    </location>
</feature>
<dbReference type="PROSITE" id="PS50045">
    <property type="entry name" value="SIGMA54_INTERACT_4"/>
    <property type="match status" value="1"/>
</dbReference>
<sequence>MRRGFASSWSDMAWYLKGSEFAARRLGAVYVPYFPRREAPVSPAHFFRLMRPSSLASFGPNAVDIISSVGRPVGSMSLIRCRPGWVRKLPPLRDRPRELPLLATRFLKEACERAGQPAPRLSAATMGVLSAHSWPGNVRELKNAMEYAAATSNGPILEPSSLPESLREARNSGEQADTEPAPRPFRPISEELRELERQRMLEALETTGGVQTRAAQLIGMPLRTFVFKARQYQLSQRSRAPRS</sequence>
<reference evidence="7 8" key="1">
    <citation type="submission" date="2020-04" db="EMBL/GenBank/DDBJ databases">
        <title>Draft genome of Pyxidicoccus fallax type strain.</title>
        <authorList>
            <person name="Whitworth D.E."/>
        </authorList>
    </citation>
    <scope>NUCLEOTIDE SEQUENCE [LARGE SCALE GENOMIC DNA]</scope>
    <source>
        <strain evidence="7 8">DSM 14698</strain>
    </source>
</reference>
<name>A0A848LSR2_9BACT</name>